<comment type="caution">
    <text evidence="2">The sequence shown here is derived from an EMBL/GenBank/DDBJ whole genome shotgun (WGS) entry which is preliminary data.</text>
</comment>
<dbReference type="SUPFAM" id="SSF53218">
    <property type="entry name" value="Molybdenum cofactor biosynthesis proteins"/>
    <property type="match status" value="1"/>
</dbReference>
<dbReference type="InterPro" id="IPR036425">
    <property type="entry name" value="MoaB/Mog-like_dom_sf"/>
</dbReference>
<name>A0A845BRR9_9NEIS</name>
<dbReference type="PANTHER" id="PTHR13939:SF0">
    <property type="entry name" value="NMN AMIDOHYDROLASE-LIKE PROTEIN YFAY"/>
    <property type="match status" value="1"/>
</dbReference>
<evidence type="ECO:0000259" key="1">
    <source>
        <dbReference type="SMART" id="SM00852"/>
    </source>
</evidence>
<reference evidence="2 3" key="1">
    <citation type="submission" date="2019-12" db="EMBL/GenBank/DDBJ databases">
        <title>Neisseriaceae gen. nov. sp. Genome sequencing and assembly.</title>
        <authorList>
            <person name="Liu Z."/>
            <person name="Li A."/>
        </authorList>
    </citation>
    <scope>NUCLEOTIDE SEQUENCE [LARGE SCALE GENOMIC DNA]</scope>
    <source>
        <strain evidence="2 3">B2N2-7</strain>
    </source>
</reference>
<dbReference type="AlphaFoldDB" id="A0A845BRR9"/>
<evidence type="ECO:0000313" key="2">
    <source>
        <dbReference type="EMBL" id="MXR37191.1"/>
    </source>
</evidence>
<gene>
    <name evidence="2" type="ORF">GQF02_09430</name>
</gene>
<evidence type="ECO:0000313" key="3">
    <source>
        <dbReference type="Proteomes" id="UP000467214"/>
    </source>
</evidence>
<protein>
    <submittedName>
        <fullName evidence="2">Competence/damage-inducible protein A</fullName>
    </submittedName>
</protein>
<dbReference type="InterPro" id="IPR001453">
    <property type="entry name" value="MoaB/Mog_dom"/>
</dbReference>
<accession>A0A845BRR9</accession>
<dbReference type="SMART" id="SM00852">
    <property type="entry name" value="MoCF_biosynth"/>
    <property type="match status" value="1"/>
</dbReference>
<keyword evidence="3" id="KW-1185">Reference proteome</keyword>
<dbReference type="InterPro" id="IPR050101">
    <property type="entry name" value="CinA"/>
</dbReference>
<sequence length="254" mass="27588">MNVGAIIIGDELLSGKRQDKHLAALIAMLAERGMKLAWVEYLGDDPQRLQASLARAFASGDLVFSFGGIGATPDDYTRQCAAAALGVPLAIHPEARAIIEGRFGAEAYPHRINMGNIPEGARLIPNPVNQMPGFSLGDVHFVPGFPAMAWPMIAWVLDTLYPQLKNTVPDIEQTVIALDAREGDLITLMQTFTARYPALRLSSLPSFGSERIPQMHIEFGFSGQPALVLLAMAEWRKALQASGYVLCERDTASN</sequence>
<dbReference type="Pfam" id="PF00994">
    <property type="entry name" value="MoCF_biosynth"/>
    <property type="match status" value="1"/>
</dbReference>
<dbReference type="Gene3D" id="3.40.980.10">
    <property type="entry name" value="MoaB/Mog-like domain"/>
    <property type="match status" value="1"/>
</dbReference>
<dbReference type="EMBL" id="WSSB01000007">
    <property type="protein sequence ID" value="MXR37191.1"/>
    <property type="molecule type" value="Genomic_DNA"/>
</dbReference>
<feature type="domain" description="MoaB/Mog" evidence="1">
    <location>
        <begin position="4"/>
        <end position="164"/>
    </location>
</feature>
<dbReference type="CDD" id="cd00885">
    <property type="entry name" value="cinA"/>
    <property type="match status" value="1"/>
</dbReference>
<organism evidence="2 3">
    <name type="scientific">Craterilacuibacter sinensis</name>
    <dbReference type="NCBI Taxonomy" id="2686017"/>
    <lineage>
        <taxon>Bacteria</taxon>
        <taxon>Pseudomonadati</taxon>
        <taxon>Pseudomonadota</taxon>
        <taxon>Betaproteobacteria</taxon>
        <taxon>Neisseriales</taxon>
        <taxon>Neisseriaceae</taxon>
        <taxon>Craterilacuibacter</taxon>
    </lineage>
</organism>
<dbReference type="Proteomes" id="UP000467214">
    <property type="component" value="Unassembled WGS sequence"/>
</dbReference>
<dbReference type="PANTHER" id="PTHR13939">
    <property type="entry name" value="NICOTINAMIDE-NUCLEOTIDE AMIDOHYDROLASE PNCC"/>
    <property type="match status" value="1"/>
</dbReference>
<proteinExistence type="predicted"/>